<dbReference type="OrthoDB" id="1731983at2759"/>
<proteinExistence type="predicted"/>
<keyword evidence="2" id="KW-1185">Reference proteome</keyword>
<protein>
    <submittedName>
        <fullName evidence="1">Uncharacterized protein</fullName>
    </submittedName>
</protein>
<dbReference type="SUPFAM" id="SSF48576">
    <property type="entry name" value="Terpenoid synthases"/>
    <property type="match status" value="1"/>
</dbReference>
<evidence type="ECO:0000313" key="1">
    <source>
        <dbReference type="EMBL" id="GIZ47005.1"/>
    </source>
</evidence>
<evidence type="ECO:0000313" key="2">
    <source>
        <dbReference type="Proteomes" id="UP000825890"/>
    </source>
</evidence>
<dbReference type="AlphaFoldDB" id="A0A9P3CWD8"/>
<dbReference type="Gene3D" id="1.10.600.10">
    <property type="entry name" value="Farnesyl Diphosphate Synthase"/>
    <property type="match status" value="1"/>
</dbReference>
<comment type="caution">
    <text evidence="1">The sequence shown here is derived from an EMBL/GenBank/DDBJ whole genome shotgun (WGS) entry which is preliminary data.</text>
</comment>
<organism evidence="1 2">
    <name type="scientific">Cercospora kikuchii</name>
    <dbReference type="NCBI Taxonomy" id="84275"/>
    <lineage>
        <taxon>Eukaryota</taxon>
        <taxon>Fungi</taxon>
        <taxon>Dikarya</taxon>
        <taxon>Ascomycota</taxon>
        <taxon>Pezizomycotina</taxon>
        <taxon>Dothideomycetes</taxon>
        <taxon>Dothideomycetidae</taxon>
        <taxon>Mycosphaerellales</taxon>
        <taxon>Mycosphaerellaceae</taxon>
        <taxon>Cercospora</taxon>
    </lineage>
</organism>
<dbReference type="EMBL" id="BOLY01000007">
    <property type="protein sequence ID" value="GIZ47005.1"/>
    <property type="molecule type" value="Genomic_DNA"/>
</dbReference>
<dbReference type="Pfam" id="PF19086">
    <property type="entry name" value="Terpene_syn_C_2"/>
    <property type="match status" value="1"/>
</dbReference>
<reference evidence="1 2" key="1">
    <citation type="submission" date="2021-01" db="EMBL/GenBank/DDBJ databases">
        <title>Cercospora kikuchii MAFF 305040 whole genome shotgun sequence.</title>
        <authorList>
            <person name="Kashiwa T."/>
            <person name="Suzuki T."/>
        </authorList>
    </citation>
    <scope>NUCLEOTIDE SEQUENCE [LARGE SCALE GENOMIC DNA]</scope>
    <source>
        <strain evidence="1 2">MAFF 305040</strain>
    </source>
</reference>
<accession>A0A9P3CWD8</accession>
<dbReference type="GeneID" id="68295682"/>
<dbReference type="Proteomes" id="UP000825890">
    <property type="component" value="Unassembled WGS sequence"/>
</dbReference>
<name>A0A9P3CWD8_9PEZI</name>
<dbReference type="RefSeq" id="XP_044661492.1">
    <property type="nucleotide sequence ID" value="XM_044805557.1"/>
</dbReference>
<dbReference type="InterPro" id="IPR008949">
    <property type="entry name" value="Isoprenoid_synthase_dom_sf"/>
</dbReference>
<gene>
    <name evidence="1" type="ORF">CKM354_001010700</name>
</gene>
<sequence>MTAWFHVLCNIDDEIERLDSERTRAILACSISMLRDASPDREEHNHNTVAPVHAAAKISVCTSESQDAARDRIIALSQSLSEQCQSHLPDHALSRVLSDIIDVLEALSLESEFRNSLATPSIADYLGLRVRTIGISPFFTILKTSLLDDDRKAFQDLGQRVPYYVTDESPQDYSLNNIDTSAFWTSQHHVHFRDCVNRIIGLQNDIVGLPKDLENNERMNLILLLAGIGSEFVHNIERIQTAHSIAVAMHNAAIQDAVALWASARTSYPSHAITVYVDSLLAFTLTHFKWTKRTNRYQPKHRLFSDIVLGATERTAKAMTKFRAIRDNKKQGNSVHTIA</sequence>